<dbReference type="STRING" id="7165.Q7Q8J0"/>
<evidence type="ECO:0000256" key="10">
    <source>
        <dbReference type="ARBA" id="ARBA00045387"/>
    </source>
</evidence>
<comment type="catalytic activity">
    <reaction evidence="12">
        <text>hexanoyl-CoA + oxidized [electron-transfer flavoprotein] + H(+) = (2E)-hexenoyl-CoA + reduced [electron-transfer flavoprotein]</text>
        <dbReference type="Rhea" id="RHEA:43464"/>
        <dbReference type="Rhea" id="RHEA-COMP:10685"/>
        <dbReference type="Rhea" id="RHEA-COMP:10686"/>
        <dbReference type="ChEBI" id="CHEBI:15378"/>
        <dbReference type="ChEBI" id="CHEBI:57692"/>
        <dbReference type="ChEBI" id="CHEBI:58307"/>
        <dbReference type="ChEBI" id="CHEBI:62077"/>
        <dbReference type="ChEBI" id="CHEBI:62620"/>
    </reaction>
    <physiologicalReaction direction="left-to-right" evidence="12">
        <dbReference type="Rhea" id="RHEA:43465"/>
    </physiologicalReaction>
</comment>
<reference evidence="18" key="2">
    <citation type="submission" date="2002-03" db="EMBL/GenBank/DDBJ databases">
        <authorList>
            <consortium name="The Anopheles Genome Sequencing Consortium"/>
        </authorList>
    </citation>
    <scope>NUCLEOTIDE SEQUENCE</scope>
    <source>
        <strain evidence="18">PEST</strain>
    </source>
</reference>
<comment type="caution">
    <text evidence="18">The sequence shown here is derived from an EMBL/GenBank/DDBJ whole genome shotgun (WGS) entry which is preliminary data.</text>
</comment>
<evidence type="ECO:0000256" key="2">
    <source>
        <dbReference type="ARBA" id="ARBA00005198"/>
    </source>
</evidence>
<dbReference type="EMBL" id="AAAB01008944">
    <property type="protein sequence ID" value="EAA10182.4"/>
    <property type="molecule type" value="Genomic_DNA"/>
</dbReference>
<dbReference type="PANTHER" id="PTHR43884:SF26">
    <property type="entry name" value="MEDIUM-CHAIN SPECIFIC ACYL-COA DEHYDROGENASE, MITOCHONDRIAL-LIKE PROTEIN-RELATED"/>
    <property type="match status" value="1"/>
</dbReference>
<reference evidence="18" key="1">
    <citation type="journal article" date="2002" name="Science">
        <title>The genome sequence of the malaria mosquito Anopheles gambiae.</title>
        <authorList>
            <person name="Holt R.A."/>
            <person name="Subramanian G.M."/>
            <person name="Halpern A."/>
            <person name="Sutton G.G."/>
            <person name="Charlab R."/>
            <person name="Nusskern D.R."/>
            <person name="Wincker P."/>
            <person name="Clark A.G."/>
            <person name="Ribeiro J.M."/>
            <person name="Wides R."/>
            <person name="Salzberg S.L."/>
            <person name="Loftus B."/>
            <person name="Yandell M."/>
            <person name="Majoros W.H."/>
            <person name="Rusch D.B."/>
            <person name="Lai Z."/>
            <person name="Kraft C.L."/>
            <person name="Abril J.F."/>
            <person name="Anthouard V."/>
            <person name="Arensburger P."/>
            <person name="Atkinson P.W."/>
            <person name="Baden H."/>
            <person name="de Berardinis V."/>
            <person name="Baldwin D."/>
            <person name="Benes V."/>
            <person name="Biedler J."/>
            <person name="Blass C."/>
            <person name="Bolanos R."/>
            <person name="Boscus D."/>
            <person name="Barnstead M."/>
            <person name="Cai S."/>
            <person name="Center A."/>
            <person name="Chaturverdi K."/>
            <person name="Christophides G.K."/>
            <person name="Chrystal M.A."/>
            <person name="Clamp M."/>
            <person name="Cravchik A."/>
            <person name="Curwen V."/>
            <person name="Dana A."/>
            <person name="Delcher A."/>
            <person name="Dew I."/>
            <person name="Evans C.A."/>
            <person name="Flanigan M."/>
            <person name="Grundschober-Freimoser A."/>
            <person name="Friedli L."/>
            <person name="Gu Z."/>
            <person name="Guan P."/>
            <person name="Guigo R."/>
            <person name="Hillenmeyer M.E."/>
            <person name="Hladun S.L."/>
            <person name="Hogan J.R."/>
            <person name="Hong Y.S."/>
            <person name="Hoover J."/>
            <person name="Jaillon O."/>
            <person name="Ke Z."/>
            <person name="Kodira C."/>
            <person name="Kokoza E."/>
            <person name="Koutsos A."/>
            <person name="Letunic I."/>
            <person name="Levitsky A."/>
            <person name="Liang Y."/>
            <person name="Lin J.J."/>
            <person name="Lobo N.F."/>
            <person name="Lopez J.R."/>
            <person name="Malek J.A."/>
            <person name="McIntosh T.C."/>
            <person name="Meister S."/>
            <person name="Miller J."/>
            <person name="Mobarry C."/>
            <person name="Mongin E."/>
            <person name="Murphy S.D."/>
            <person name="O'Brochta D.A."/>
            <person name="Pfannkoch C."/>
            <person name="Qi R."/>
            <person name="Regier M.A."/>
            <person name="Remington K."/>
            <person name="Shao H."/>
            <person name="Sharakhova M.V."/>
            <person name="Sitter C.D."/>
            <person name="Shetty J."/>
            <person name="Smith T.J."/>
            <person name="Strong R."/>
            <person name="Sun J."/>
            <person name="Thomasova D."/>
            <person name="Ton L.Q."/>
            <person name="Topalis P."/>
            <person name="Tu Z."/>
            <person name="Unger M.F."/>
            <person name="Walenz B."/>
            <person name="Wang A."/>
            <person name="Wang J."/>
            <person name="Wang M."/>
            <person name="Wang X."/>
            <person name="Woodford K.J."/>
            <person name="Wortman J.R."/>
            <person name="Wu M."/>
            <person name="Yao A."/>
            <person name="Zdobnov E.M."/>
            <person name="Zhang H."/>
            <person name="Zhao Q."/>
            <person name="Zhao S."/>
            <person name="Zhu S.C."/>
            <person name="Zhimulev I."/>
            <person name="Coluzzi M."/>
            <person name="della Torre A."/>
            <person name="Roth C.W."/>
            <person name="Louis C."/>
            <person name="Kalush F."/>
            <person name="Mural R.J."/>
            <person name="Myers E.W."/>
            <person name="Adams M.D."/>
            <person name="Smith H.O."/>
            <person name="Broder S."/>
            <person name="Gardner M.J."/>
            <person name="Fraser C.M."/>
            <person name="Birney E."/>
            <person name="Bork P."/>
            <person name="Brey P.T."/>
            <person name="Venter J.C."/>
            <person name="Weissenbach J."/>
            <person name="Kafatos F.C."/>
            <person name="Collins F.H."/>
            <person name="Hoffman S.L."/>
        </authorList>
    </citation>
    <scope>NUCLEOTIDE SEQUENCE [LARGE SCALE GENOMIC DNA]</scope>
    <source>
        <strain evidence="18">PEST</strain>
    </source>
</reference>
<dbReference type="PROSITE" id="PS00072">
    <property type="entry name" value="ACYL_COA_DH_1"/>
    <property type="match status" value="1"/>
</dbReference>
<dbReference type="FunFam" id="1.10.540.10:FF:000002">
    <property type="entry name" value="Acyl-CoA dehydrogenase FadE19"/>
    <property type="match status" value="1"/>
</dbReference>
<protein>
    <recommendedName>
        <fullName evidence="9">Short-chain specific acyl-CoA dehydrogenase, mitochondrial</fullName>
        <ecNumber evidence="4">1.3.8.1</ecNumber>
    </recommendedName>
    <alternativeName>
        <fullName evidence="8">Butyryl-CoA dehydrogenase</fullName>
    </alternativeName>
</protein>
<evidence type="ECO:0000259" key="15">
    <source>
        <dbReference type="Pfam" id="PF00441"/>
    </source>
</evidence>
<evidence type="ECO:0000256" key="7">
    <source>
        <dbReference type="ARBA" id="ARBA00023002"/>
    </source>
</evidence>
<dbReference type="InterPro" id="IPR006091">
    <property type="entry name" value="Acyl-CoA_Oxase/DH_mid-dom"/>
</dbReference>
<evidence type="ECO:0000256" key="11">
    <source>
        <dbReference type="ARBA" id="ARBA00048499"/>
    </source>
</evidence>
<dbReference type="InterPro" id="IPR009100">
    <property type="entry name" value="AcylCoA_DH/oxidase_NM_dom_sf"/>
</dbReference>
<reference evidence="18" key="3">
    <citation type="journal article" date="2004" name="Trends Parasitol.">
        <title>The Anopheles gambiae genome: an update.</title>
        <authorList>
            <person name="Mongin E."/>
            <person name="Louis C."/>
            <person name="Holt R.A."/>
            <person name="Birney E."/>
            <person name="Collins F.H."/>
        </authorList>
    </citation>
    <scope>NUCLEOTIDE SEQUENCE</scope>
    <source>
        <strain evidence="18">PEST</strain>
    </source>
</reference>
<keyword evidence="6 14" id="KW-0274">FAD</keyword>
<evidence type="ECO:0000313" key="18">
    <source>
        <dbReference type="EMBL" id="EAA10182.4"/>
    </source>
</evidence>
<comment type="catalytic activity">
    <reaction evidence="11">
        <text>pentanoyl-CoA + oxidized [electron-transfer flavoprotein] + H(+) = (2E)-pentenoyl-CoA + reduced [electron-transfer flavoprotein]</text>
        <dbReference type="Rhea" id="RHEA:43456"/>
        <dbReference type="Rhea" id="RHEA-COMP:10685"/>
        <dbReference type="Rhea" id="RHEA-COMP:10686"/>
        <dbReference type="ChEBI" id="CHEBI:15378"/>
        <dbReference type="ChEBI" id="CHEBI:57389"/>
        <dbReference type="ChEBI" id="CHEBI:57692"/>
        <dbReference type="ChEBI" id="CHEBI:58307"/>
        <dbReference type="ChEBI" id="CHEBI:86160"/>
    </reaction>
    <physiologicalReaction direction="left-to-right" evidence="11">
        <dbReference type="Rhea" id="RHEA:43457"/>
    </physiologicalReaction>
</comment>
<evidence type="ECO:0000256" key="13">
    <source>
        <dbReference type="ARBA" id="ARBA00050758"/>
    </source>
</evidence>
<evidence type="ECO:0000256" key="6">
    <source>
        <dbReference type="ARBA" id="ARBA00022827"/>
    </source>
</evidence>
<evidence type="ECO:0000256" key="8">
    <source>
        <dbReference type="ARBA" id="ARBA00031895"/>
    </source>
</evidence>
<gene>
    <name evidence="18" type="ORF">AgaP_AGAP008602</name>
</gene>
<comment type="cofactor">
    <cofactor evidence="1 14">
        <name>FAD</name>
        <dbReference type="ChEBI" id="CHEBI:57692"/>
    </cofactor>
</comment>
<feature type="non-terminal residue" evidence="18">
    <location>
        <position position="1"/>
    </location>
</feature>
<dbReference type="InterPro" id="IPR046373">
    <property type="entry name" value="Acyl-CoA_Oxase/DH_mid-dom_sf"/>
</dbReference>
<proteinExistence type="inferred from homology"/>
<dbReference type="HOGENOM" id="CLU_018204_0_2_1"/>
<evidence type="ECO:0000256" key="1">
    <source>
        <dbReference type="ARBA" id="ARBA00001974"/>
    </source>
</evidence>
<dbReference type="Gene3D" id="1.10.540.10">
    <property type="entry name" value="Acyl-CoA dehydrogenase/oxidase, N-terminal domain"/>
    <property type="match status" value="1"/>
</dbReference>
<evidence type="ECO:0000256" key="4">
    <source>
        <dbReference type="ARBA" id="ARBA00012046"/>
    </source>
</evidence>
<dbReference type="Pfam" id="PF02771">
    <property type="entry name" value="Acyl-CoA_dh_N"/>
    <property type="match status" value="1"/>
</dbReference>
<dbReference type="AlphaFoldDB" id="Q7Q8J0"/>
<accession>Q7Q8J0</accession>
<dbReference type="VEuPathDB" id="VectorBase:AGAP008602"/>
<dbReference type="InterPro" id="IPR036250">
    <property type="entry name" value="AcylCo_DH-like_C"/>
</dbReference>
<dbReference type="Gene3D" id="2.40.110.10">
    <property type="entry name" value="Butyryl-CoA Dehydrogenase, subunit A, domain 2"/>
    <property type="match status" value="1"/>
</dbReference>
<evidence type="ECO:0000256" key="14">
    <source>
        <dbReference type="RuleBase" id="RU362125"/>
    </source>
</evidence>
<comment type="similarity">
    <text evidence="3 14">Belongs to the acyl-CoA dehydrogenase family.</text>
</comment>
<dbReference type="Pfam" id="PF00441">
    <property type="entry name" value="Acyl-CoA_dh_1"/>
    <property type="match status" value="1"/>
</dbReference>
<dbReference type="PANTHER" id="PTHR43884">
    <property type="entry name" value="ACYL-COA DEHYDROGENASE"/>
    <property type="match status" value="1"/>
</dbReference>
<feature type="domain" description="Acyl-CoA dehydrogenase/oxidase C-terminal" evidence="15">
    <location>
        <begin position="264"/>
        <end position="412"/>
    </location>
</feature>
<evidence type="ECO:0000259" key="16">
    <source>
        <dbReference type="Pfam" id="PF02770"/>
    </source>
</evidence>
<dbReference type="SUPFAM" id="SSF47203">
    <property type="entry name" value="Acyl-CoA dehydrogenase C-terminal domain-like"/>
    <property type="match status" value="1"/>
</dbReference>
<dbReference type="PaxDb" id="7165-AGAP008602-PA"/>
<dbReference type="InterPro" id="IPR037069">
    <property type="entry name" value="AcylCoA_DH/ox_N_sf"/>
</dbReference>
<feature type="domain" description="Acyl-CoA oxidase/dehydrogenase middle" evidence="16">
    <location>
        <begin position="153"/>
        <end position="252"/>
    </location>
</feature>
<evidence type="ECO:0000256" key="5">
    <source>
        <dbReference type="ARBA" id="ARBA00022630"/>
    </source>
</evidence>
<feature type="domain" description="Acyl-CoA dehydrogenase/oxidase N-terminal" evidence="17">
    <location>
        <begin position="38"/>
        <end position="145"/>
    </location>
</feature>
<comment type="function">
    <text evidence="10">Short-chain specific acyl-CoA dehydrogenase is one of the acyl-CoA dehydrogenases that catalyze the first step of mitochondrial fatty acid beta-oxidation, an aerobic process breaking down fatty acids into acetyl-CoA and allowing the production of energy from fats. The first step of fatty acid beta-oxidation consists in the removal of one hydrogen from C-2 and C-3 of the straight-chain fatty acyl-CoA thioester, resulting in the formation of trans-2-enoyl-CoA. Among the different mitochondrial acyl-CoA dehydrogenases, short-chain specific acyl-CoA dehydrogenase acts specifically on acyl-CoAs with saturated 4 to 6 carbons long primary chains.</text>
</comment>
<dbReference type="eggNOG" id="KOG0139">
    <property type="taxonomic scope" value="Eukaryota"/>
</dbReference>
<name>Q7Q8J0_ANOGA</name>
<dbReference type="VEuPathDB" id="VectorBase:AGAMI1_003747"/>
<dbReference type="InterPro" id="IPR006089">
    <property type="entry name" value="Acyl-CoA_DH_CS"/>
</dbReference>
<dbReference type="InterPro" id="IPR009075">
    <property type="entry name" value="AcylCo_DH/oxidase_C"/>
</dbReference>
<dbReference type="GO" id="GO:0016937">
    <property type="term" value="F:short-chain fatty acyl-CoA dehydrogenase activity"/>
    <property type="evidence" value="ECO:0007669"/>
    <property type="project" value="UniProtKB-EC"/>
</dbReference>
<dbReference type="Gene3D" id="1.20.140.10">
    <property type="entry name" value="Butyryl-CoA Dehydrogenase, subunit A, domain 3"/>
    <property type="match status" value="1"/>
</dbReference>
<reference evidence="18" key="5">
    <citation type="submission" date="2011-05" db="EMBL/GenBank/DDBJ databases">
        <authorList>
            <consortium name="VectorBase"/>
        </authorList>
    </citation>
    <scope>NUCLEOTIDE SEQUENCE</scope>
    <source>
        <strain evidence="18">PEST</strain>
    </source>
</reference>
<evidence type="ECO:0000256" key="3">
    <source>
        <dbReference type="ARBA" id="ARBA00009347"/>
    </source>
</evidence>
<keyword evidence="7 14" id="KW-0560">Oxidoreductase</keyword>
<comment type="pathway">
    <text evidence="2">Lipid metabolism; mitochondrial fatty acid beta-oxidation.</text>
</comment>
<dbReference type="PIRSF" id="PIRSF016578">
    <property type="entry name" value="HsaA"/>
    <property type="match status" value="1"/>
</dbReference>
<dbReference type="Pfam" id="PF02770">
    <property type="entry name" value="Acyl-CoA_dh_M"/>
    <property type="match status" value="1"/>
</dbReference>
<dbReference type="FunFam" id="2.40.110.10:FF:000061">
    <property type="entry name" value="Butyryl-CoA dehydrogenase"/>
    <property type="match status" value="1"/>
</dbReference>
<dbReference type="InterPro" id="IPR013786">
    <property type="entry name" value="AcylCoA_DH/ox_N"/>
</dbReference>
<reference evidence="18" key="4">
    <citation type="journal article" date="2007" name="Genome Biol.">
        <title>Update of the Anopheles gambiae PEST genome assembly.</title>
        <authorList>
            <person name="Sharakhova M.V."/>
            <person name="Hammond M.P."/>
            <person name="Lobo N.F."/>
            <person name="Krzywinski J."/>
            <person name="Unger M.F."/>
            <person name="Hillenmeyer M.E."/>
            <person name="Bruggner R.V."/>
            <person name="Birney E."/>
            <person name="Collins F.H."/>
        </authorList>
    </citation>
    <scope>NUCLEOTIDE SEQUENCE</scope>
    <source>
        <strain evidence="18">PEST</strain>
    </source>
</reference>
<evidence type="ECO:0000256" key="9">
    <source>
        <dbReference type="ARBA" id="ARBA00044204"/>
    </source>
</evidence>
<dbReference type="FunFam" id="1.20.140.10:FF:000004">
    <property type="entry name" value="Acyl-CoA dehydrogenase FadE25"/>
    <property type="match status" value="1"/>
</dbReference>
<dbReference type="EC" id="1.3.8.1" evidence="4"/>
<comment type="catalytic activity">
    <reaction evidence="13">
        <text>butanoyl-CoA + oxidized [electron-transfer flavoprotein] + H(+) = (2E)-butenoyl-CoA + reduced [electron-transfer flavoprotein]</text>
        <dbReference type="Rhea" id="RHEA:24004"/>
        <dbReference type="Rhea" id="RHEA-COMP:10685"/>
        <dbReference type="Rhea" id="RHEA-COMP:10686"/>
        <dbReference type="ChEBI" id="CHEBI:15378"/>
        <dbReference type="ChEBI" id="CHEBI:57332"/>
        <dbReference type="ChEBI" id="CHEBI:57371"/>
        <dbReference type="ChEBI" id="CHEBI:57692"/>
        <dbReference type="ChEBI" id="CHEBI:58307"/>
        <dbReference type="EC" id="1.3.8.1"/>
    </reaction>
    <physiologicalReaction direction="left-to-right" evidence="13">
        <dbReference type="Rhea" id="RHEA:24005"/>
    </physiologicalReaction>
</comment>
<dbReference type="GO" id="GO:0050660">
    <property type="term" value="F:flavin adenine dinucleotide binding"/>
    <property type="evidence" value="ECO:0007669"/>
    <property type="project" value="InterPro"/>
</dbReference>
<organism evidence="18">
    <name type="scientific">Anopheles gambiae</name>
    <name type="common">African malaria mosquito</name>
    <dbReference type="NCBI Taxonomy" id="7165"/>
    <lineage>
        <taxon>Eukaryota</taxon>
        <taxon>Metazoa</taxon>
        <taxon>Ecdysozoa</taxon>
        <taxon>Arthropoda</taxon>
        <taxon>Hexapoda</taxon>
        <taxon>Insecta</taxon>
        <taxon>Pterygota</taxon>
        <taxon>Neoptera</taxon>
        <taxon>Endopterygota</taxon>
        <taxon>Diptera</taxon>
        <taxon>Nematocera</taxon>
        <taxon>Culicoidea</taxon>
        <taxon>Culicidae</taxon>
        <taxon>Anophelinae</taxon>
        <taxon>Anopheles</taxon>
    </lineage>
</organism>
<evidence type="ECO:0000259" key="17">
    <source>
        <dbReference type="Pfam" id="PF02771"/>
    </source>
</evidence>
<evidence type="ECO:0000256" key="12">
    <source>
        <dbReference type="ARBA" id="ARBA00049192"/>
    </source>
</evidence>
<dbReference type="SUPFAM" id="SSF56645">
    <property type="entry name" value="Acyl-CoA dehydrogenase NM domain-like"/>
    <property type="match status" value="1"/>
</dbReference>
<keyword evidence="5 14" id="KW-0285">Flavoprotein</keyword>
<sequence>LPFTRSYRDEISHYFIIILEAFNSRCALSRSFSVCELSKEHQQVQQLCRQFSERELKPAASAIDRNGTFPEQHIAKLAELGLMRVTVAPLYGGSGLDMLSLSLVVEELSRGCGSTGSIVSIHNCLYANLLHRLGTDDQRARFFNKYESKTIGAFALSEAGAGSDVAAMTTRATRDADGSWILNGTKAWVTSGIESVAAIVFATVDPALKYKGITAFLVDFDSGALAGVHRGRPEDKLGIRGTSTCDLMLENVRVPEANVLGTVGSGMRIAMEQLDRARIGIASQAIGIGQAALETAVEYAKQRTAFGGTLIDLPAVRTRIAEMGTRLEMARLLVRKAAGEIDRGLRATKACSMAKWIAGETATYAAHGCQQILGGMGYVKSLPAERYYRDARITEIYGGVTDVQKAIVADQIIKELE</sequence>
<dbReference type="PhylomeDB" id="Q7Q8J0"/>